<keyword evidence="1" id="KW-0805">Transcription regulation</keyword>
<name>A0ABQ5LYD0_9RHOB</name>
<evidence type="ECO:0000313" key="7">
    <source>
        <dbReference type="Proteomes" id="UP001144205"/>
    </source>
</evidence>
<dbReference type="Proteomes" id="UP001144205">
    <property type="component" value="Unassembled WGS sequence"/>
</dbReference>
<protein>
    <recommendedName>
        <fullName evidence="5">HTH tetR-type domain-containing protein</fullName>
    </recommendedName>
</protein>
<dbReference type="SUPFAM" id="SSF46689">
    <property type="entry name" value="Homeodomain-like"/>
    <property type="match status" value="1"/>
</dbReference>
<reference evidence="6" key="1">
    <citation type="journal article" date="2023" name="Int. J. Syst. Evol. Microbiol.">
        <title>Sinisalibacter aestuarii sp. nov., isolated from estuarine sediment of the Arakawa River.</title>
        <authorList>
            <person name="Arafat S.T."/>
            <person name="Hirano S."/>
            <person name="Sato A."/>
            <person name="Takeuchi K."/>
            <person name="Yasuda T."/>
            <person name="Terahara T."/>
            <person name="Hamada M."/>
            <person name="Kobayashi T."/>
        </authorList>
    </citation>
    <scope>NUCLEOTIDE SEQUENCE</scope>
    <source>
        <strain evidence="6">B-399</strain>
    </source>
</reference>
<sequence>MSEIRDTLMAGDAFAALAFHEEADPSRQRSAHVRETIVGVAERKFLDFGYDAVSTHEISKEAGVPQSLIRYHFGAKIGLWQAAMDAYFGRFRNDFHARITALSGLDDASFLRGVIGFIASWPASNYPYIQKAMAEINRDDADMLGWLAARHIQPIYRVVTQILAGGQRAGLVRDVPLPNLYYILFLASSIFGLSDEIGLVTGVDATAESFEKDHAQAVISLLMR</sequence>
<evidence type="ECO:0000256" key="4">
    <source>
        <dbReference type="PROSITE-ProRule" id="PRU00335"/>
    </source>
</evidence>
<feature type="domain" description="HTH tetR-type" evidence="5">
    <location>
        <begin position="31"/>
        <end position="91"/>
    </location>
</feature>
<keyword evidence="7" id="KW-1185">Reference proteome</keyword>
<keyword evidence="2 4" id="KW-0238">DNA-binding</keyword>
<evidence type="ECO:0000256" key="3">
    <source>
        <dbReference type="ARBA" id="ARBA00023163"/>
    </source>
</evidence>
<dbReference type="PANTHER" id="PTHR30055">
    <property type="entry name" value="HTH-TYPE TRANSCRIPTIONAL REGULATOR RUTR"/>
    <property type="match status" value="1"/>
</dbReference>
<dbReference type="InterPro" id="IPR009057">
    <property type="entry name" value="Homeodomain-like_sf"/>
</dbReference>
<keyword evidence="3" id="KW-0804">Transcription</keyword>
<dbReference type="PANTHER" id="PTHR30055:SF234">
    <property type="entry name" value="HTH-TYPE TRANSCRIPTIONAL REGULATOR BETI"/>
    <property type="match status" value="1"/>
</dbReference>
<comment type="caution">
    <text evidence="6">The sequence shown here is derived from an EMBL/GenBank/DDBJ whole genome shotgun (WGS) entry which is preliminary data.</text>
</comment>
<dbReference type="InterPro" id="IPR050109">
    <property type="entry name" value="HTH-type_TetR-like_transc_reg"/>
</dbReference>
<proteinExistence type="predicted"/>
<evidence type="ECO:0000313" key="6">
    <source>
        <dbReference type="EMBL" id="GKY89955.1"/>
    </source>
</evidence>
<gene>
    <name evidence="6" type="ORF">STA1M1_38240</name>
</gene>
<dbReference type="InterPro" id="IPR001647">
    <property type="entry name" value="HTH_TetR"/>
</dbReference>
<dbReference type="EMBL" id="BROH01000016">
    <property type="protein sequence ID" value="GKY89955.1"/>
    <property type="molecule type" value="Genomic_DNA"/>
</dbReference>
<dbReference type="Pfam" id="PF14514">
    <property type="entry name" value="TetR_C_9"/>
    <property type="match status" value="1"/>
</dbReference>
<evidence type="ECO:0000256" key="1">
    <source>
        <dbReference type="ARBA" id="ARBA00023015"/>
    </source>
</evidence>
<evidence type="ECO:0000259" key="5">
    <source>
        <dbReference type="PROSITE" id="PS50977"/>
    </source>
</evidence>
<organism evidence="6 7">
    <name type="scientific">Sinisalibacter aestuarii</name>
    <dbReference type="NCBI Taxonomy" id="2949426"/>
    <lineage>
        <taxon>Bacteria</taxon>
        <taxon>Pseudomonadati</taxon>
        <taxon>Pseudomonadota</taxon>
        <taxon>Alphaproteobacteria</taxon>
        <taxon>Rhodobacterales</taxon>
        <taxon>Roseobacteraceae</taxon>
        <taxon>Sinisalibacter</taxon>
    </lineage>
</organism>
<dbReference type="InterPro" id="IPR036271">
    <property type="entry name" value="Tet_transcr_reg_TetR-rel_C_sf"/>
</dbReference>
<dbReference type="InterPro" id="IPR011075">
    <property type="entry name" value="TetR_C"/>
</dbReference>
<accession>A0ABQ5LYD0</accession>
<dbReference type="PROSITE" id="PS50977">
    <property type="entry name" value="HTH_TETR_2"/>
    <property type="match status" value="1"/>
</dbReference>
<dbReference type="SUPFAM" id="SSF48498">
    <property type="entry name" value="Tetracyclin repressor-like, C-terminal domain"/>
    <property type="match status" value="1"/>
</dbReference>
<evidence type="ECO:0000256" key="2">
    <source>
        <dbReference type="ARBA" id="ARBA00023125"/>
    </source>
</evidence>
<dbReference type="Gene3D" id="1.10.357.10">
    <property type="entry name" value="Tetracycline Repressor, domain 2"/>
    <property type="match status" value="1"/>
</dbReference>
<feature type="DNA-binding region" description="H-T-H motif" evidence="4">
    <location>
        <begin position="54"/>
        <end position="73"/>
    </location>
</feature>
<dbReference type="RefSeq" id="WP_281843872.1">
    <property type="nucleotide sequence ID" value="NZ_BROH01000016.1"/>
</dbReference>
<dbReference type="Pfam" id="PF00440">
    <property type="entry name" value="TetR_N"/>
    <property type="match status" value="1"/>
</dbReference>